<feature type="transmembrane region" description="Helical" evidence="1">
    <location>
        <begin position="284"/>
        <end position="305"/>
    </location>
</feature>
<keyword evidence="1" id="KW-0812">Transmembrane</keyword>
<comment type="caution">
    <text evidence="2">The sequence shown here is derived from an EMBL/GenBank/DDBJ whole genome shotgun (WGS) entry which is preliminary data.</text>
</comment>
<dbReference type="PANTHER" id="PTHR11328">
    <property type="entry name" value="MAJOR FACILITATOR SUPERFAMILY DOMAIN-CONTAINING PROTEIN"/>
    <property type="match status" value="1"/>
</dbReference>
<proteinExistence type="predicted"/>
<accession>A0A940DG88</accession>
<sequence length="491" mass="55161">MLKWLRKFFEYKPDREVQNKELVDFAIGVAGQNQAYNIVSSWFMYFCTDVLFMNTLFIGTVLGAMRIWDAINDPLVGTIVDRHVFKNGEKLRPFLKITAIPIGILTALMFVDWGMPKSWTGVYITIVYFLWDFLYSFQDLSMWGMTAMISTHSSERARAAQFGRIGAMVGGWIPGLIPLMIDYLPDFGISELAIFTTLGVLMGIGGMSISMFSAKAKERSPVYTPDCSLAESLGLIFKNKIAMSLVIASILSNFTLAVQDVYFFKYMVSVNILGFQMDGMTVKFFYGILVGLPGTLMMFVATWFARKIGGMKRVLILGTSMNIIMRVISYFIGFEGWRIFIVIGLMALAGIPNNLNGIASTAIWGDSIDYMEWKTGHRSEGSVFALQNLVAKIGTALSTFTTGLTLTIMNFDATKYDQGLPQDPLFYKLIWPFFMLAPALGSVFYLIPLLLLKYDEKQKAAVEKELYARRHRAELEAEASPDGNVLDMPIY</sequence>
<keyword evidence="1" id="KW-1133">Transmembrane helix</keyword>
<feature type="transmembrane region" description="Helical" evidence="1">
    <location>
        <begin position="162"/>
        <end position="181"/>
    </location>
</feature>
<evidence type="ECO:0000313" key="3">
    <source>
        <dbReference type="Proteomes" id="UP000727857"/>
    </source>
</evidence>
<reference evidence="2" key="1">
    <citation type="submission" date="2020-10" db="EMBL/GenBank/DDBJ databases">
        <authorList>
            <person name="Gilroy R."/>
        </authorList>
    </citation>
    <scope>NUCLEOTIDE SEQUENCE</scope>
    <source>
        <strain evidence="2">517</strain>
    </source>
</reference>
<feature type="transmembrane region" description="Helical" evidence="1">
    <location>
        <begin position="42"/>
        <end position="65"/>
    </location>
</feature>
<organism evidence="2 3">
    <name type="scientific">Candidatus Stercoripulliclostridium pullicola</name>
    <dbReference type="NCBI Taxonomy" id="2840953"/>
    <lineage>
        <taxon>Bacteria</taxon>
        <taxon>Bacillati</taxon>
        <taxon>Bacillota</taxon>
        <taxon>Clostridia</taxon>
        <taxon>Eubacteriales</taxon>
        <taxon>Candidatus Stercoripulliclostridium</taxon>
    </lineage>
</organism>
<dbReference type="GO" id="GO:0005886">
    <property type="term" value="C:plasma membrane"/>
    <property type="evidence" value="ECO:0007669"/>
    <property type="project" value="TreeGrafter"/>
</dbReference>
<name>A0A940DG88_9FIRM</name>
<feature type="transmembrane region" description="Helical" evidence="1">
    <location>
        <begin position="241"/>
        <end position="264"/>
    </location>
</feature>
<protein>
    <submittedName>
        <fullName evidence="2">MFS transporter</fullName>
    </submittedName>
</protein>
<evidence type="ECO:0000313" key="2">
    <source>
        <dbReference type="EMBL" id="MBO8423527.1"/>
    </source>
</evidence>
<dbReference type="PANTHER" id="PTHR11328:SF24">
    <property type="entry name" value="MAJOR FACILITATOR SUPERFAMILY (MFS) PROFILE DOMAIN-CONTAINING PROTEIN"/>
    <property type="match status" value="1"/>
</dbReference>
<keyword evidence="1" id="KW-0472">Membrane</keyword>
<reference evidence="2" key="2">
    <citation type="journal article" date="2021" name="PeerJ">
        <title>Extensive microbial diversity within the chicken gut microbiome revealed by metagenomics and culture.</title>
        <authorList>
            <person name="Gilroy R."/>
            <person name="Ravi A."/>
            <person name="Getino M."/>
            <person name="Pursley I."/>
            <person name="Horton D.L."/>
            <person name="Alikhan N.F."/>
            <person name="Baker D."/>
            <person name="Gharbi K."/>
            <person name="Hall N."/>
            <person name="Watson M."/>
            <person name="Adriaenssens E.M."/>
            <person name="Foster-Nyarko E."/>
            <person name="Jarju S."/>
            <person name="Secka A."/>
            <person name="Antonio M."/>
            <person name="Oren A."/>
            <person name="Chaudhuri R.R."/>
            <person name="La Ragione R."/>
            <person name="Hildebrand F."/>
            <person name="Pallen M.J."/>
        </authorList>
    </citation>
    <scope>NUCLEOTIDE SEQUENCE</scope>
    <source>
        <strain evidence="2">517</strain>
    </source>
</reference>
<dbReference type="EMBL" id="JADINF010000017">
    <property type="protein sequence ID" value="MBO8423527.1"/>
    <property type="molecule type" value="Genomic_DNA"/>
</dbReference>
<feature type="transmembrane region" description="Helical" evidence="1">
    <location>
        <begin position="193"/>
        <end position="212"/>
    </location>
</feature>
<dbReference type="Pfam" id="PF13347">
    <property type="entry name" value="MFS_2"/>
    <property type="match status" value="1"/>
</dbReference>
<dbReference type="SUPFAM" id="SSF103473">
    <property type="entry name" value="MFS general substrate transporter"/>
    <property type="match status" value="1"/>
</dbReference>
<dbReference type="InterPro" id="IPR039672">
    <property type="entry name" value="MFS_2"/>
</dbReference>
<feature type="transmembrane region" description="Helical" evidence="1">
    <location>
        <begin position="94"/>
        <end position="115"/>
    </location>
</feature>
<dbReference type="InterPro" id="IPR036259">
    <property type="entry name" value="MFS_trans_sf"/>
</dbReference>
<evidence type="ECO:0000256" key="1">
    <source>
        <dbReference type="SAM" id="Phobius"/>
    </source>
</evidence>
<dbReference type="AlphaFoldDB" id="A0A940DG88"/>
<dbReference type="Gene3D" id="1.20.1250.20">
    <property type="entry name" value="MFS general substrate transporter like domains"/>
    <property type="match status" value="1"/>
</dbReference>
<dbReference type="GO" id="GO:0008643">
    <property type="term" value="P:carbohydrate transport"/>
    <property type="evidence" value="ECO:0007669"/>
    <property type="project" value="InterPro"/>
</dbReference>
<gene>
    <name evidence="2" type="ORF">IAB16_00680</name>
</gene>
<dbReference type="Proteomes" id="UP000727857">
    <property type="component" value="Unassembled WGS sequence"/>
</dbReference>
<dbReference type="GO" id="GO:0015293">
    <property type="term" value="F:symporter activity"/>
    <property type="evidence" value="ECO:0007669"/>
    <property type="project" value="InterPro"/>
</dbReference>
<feature type="transmembrane region" description="Helical" evidence="1">
    <location>
        <begin position="121"/>
        <end position="141"/>
    </location>
</feature>
<feature type="transmembrane region" description="Helical" evidence="1">
    <location>
        <begin position="429"/>
        <end position="452"/>
    </location>
</feature>